<dbReference type="Proteomes" id="UP000799436">
    <property type="component" value="Unassembled WGS sequence"/>
</dbReference>
<dbReference type="AlphaFoldDB" id="A0A6G1KYV8"/>
<protein>
    <submittedName>
        <fullName evidence="4">WD40 repeat-like protein</fullName>
    </submittedName>
</protein>
<dbReference type="Pfam" id="PF00400">
    <property type="entry name" value="WD40"/>
    <property type="match status" value="1"/>
</dbReference>
<dbReference type="SUPFAM" id="SSF50978">
    <property type="entry name" value="WD40 repeat-like"/>
    <property type="match status" value="1"/>
</dbReference>
<organism evidence="4 5">
    <name type="scientific">Teratosphaeria nubilosa</name>
    <dbReference type="NCBI Taxonomy" id="161662"/>
    <lineage>
        <taxon>Eukaryota</taxon>
        <taxon>Fungi</taxon>
        <taxon>Dikarya</taxon>
        <taxon>Ascomycota</taxon>
        <taxon>Pezizomycotina</taxon>
        <taxon>Dothideomycetes</taxon>
        <taxon>Dothideomycetidae</taxon>
        <taxon>Mycosphaerellales</taxon>
        <taxon>Teratosphaeriaceae</taxon>
        <taxon>Teratosphaeria</taxon>
    </lineage>
</organism>
<dbReference type="InterPro" id="IPR015943">
    <property type="entry name" value="WD40/YVTN_repeat-like_dom_sf"/>
</dbReference>
<keyword evidence="5" id="KW-1185">Reference proteome</keyword>
<accession>A0A6G1KYV8</accession>
<dbReference type="SMART" id="SM00320">
    <property type="entry name" value="WD40"/>
    <property type="match status" value="3"/>
</dbReference>
<dbReference type="InterPro" id="IPR039328">
    <property type="entry name" value="WDR89"/>
</dbReference>
<dbReference type="PANTHER" id="PTHR22889:SF0">
    <property type="entry name" value="WD REPEAT-CONTAINING PROTEIN 89"/>
    <property type="match status" value="1"/>
</dbReference>
<dbReference type="OrthoDB" id="25131at2759"/>
<keyword evidence="2" id="KW-0677">Repeat</keyword>
<keyword evidence="1 3" id="KW-0853">WD repeat</keyword>
<reference evidence="4" key="1">
    <citation type="journal article" date="2020" name="Stud. Mycol.">
        <title>101 Dothideomycetes genomes: a test case for predicting lifestyles and emergence of pathogens.</title>
        <authorList>
            <person name="Haridas S."/>
            <person name="Albert R."/>
            <person name="Binder M."/>
            <person name="Bloem J."/>
            <person name="Labutti K."/>
            <person name="Salamov A."/>
            <person name="Andreopoulos B."/>
            <person name="Baker S."/>
            <person name="Barry K."/>
            <person name="Bills G."/>
            <person name="Bluhm B."/>
            <person name="Cannon C."/>
            <person name="Castanera R."/>
            <person name="Culley D."/>
            <person name="Daum C."/>
            <person name="Ezra D."/>
            <person name="Gonzalez J."/>
            <person name="Henrissat B."/>
            <person name="Kuo A."/>
            <person name="Liang C."/>
            <person name="Lipzen A."/>
            <person name="Lutzoni F."/>
            <person name="Magnuson J."/>
            <person name="Mondo S."/>
            <person name="Nolan M."/>
            <person name="Ohm R."/>
            <person name="Pangilinan J."/>
            <person name="Park H.-J."/>
            <person name="Ramirez L."/>
            <person name="Alfaro M."/>
            <person name="Sun H."/>
            <person name="Tritt A."/>
            <person name="Yoshinaga Y."/>
            <person name="Zwiers L.-H."/>
            <person name="Turgeon B."/>
            <person name="Goodwin S."/>
            <person name="Spatafora J."/>
            <person name="Crous P."/>
            <person name="Grigoriev I."/>
        </authorList>
    </citation>
    <scope>NUCLEOTIDE SEQUENCE</scope>
    <source>
        <strain evidence="4">CBS 116005</strain>
    </source>
</reference>
<evidence type="ECO:0000256" key="1">
    <source>
        <dbReference type="ARBA" id="ARBA00022574"/>
    </source>
</evidence>
<evidence type="ECO:0000256" key="3">
    <source>
        <dbReference type="PROSITE-ProRule" id="PRU00221"/>
    </source>
</evidence>
<sequence>MVKAIAASSLGAPADTYFYSLARIGDTFATIGSDDSLRLFDPSLKPIATARPNGSGLSCLQPFSNTAFATAGRDGIVRIFDTRAKLMPQIQEPQGRPISAIASHQHILAIGTESTKEGLGDVSVLIYDTRNSTVPLRDYAESHTDSITQLAFHPQQPNVLLSGSTDGLVSLFDVDQAEEDDALQQVLNPRSAVHCAGFLTQDQAYVLTTDEQFLICPLTEPVEGVDPQPATDFGDVRQKLNCMYVIDLVRQPDGTPVIAHGHNNDRKLALAQLKGPDPWVFGDSVELEGAHGEEVVRDVLVVEERAYSCGEDGEVRVWRW</sequence>
<name>A0A6G1KYV8_9PEZI</name>
<evidence type="ECO:0000313" key="5">
    <source>
        <dbReference type="Proteomes" id="UP000799436"/>
    </source>
</evidence>
<dbReference type="PANTHER" id="PTHR22889">
    <property type="entry name" value="WD REPEAT-CONTAINING PROTEIN 89"/>
    <property type="match status" value="1"/>
</dbReference>
<dbReference type="EMBL" id="ML995898">
    <property type="protein sequence ID" value="KAF2765224.1"/>
    <property type="molecule type" value="Genomic_DNA"/>
</dbReference>
<dbReference type="InterPro" id="IPR036322">
    <property type="entry name" value="WD40_repeat_dom_sf"/>
</dbReference>
<gene>
    <name evidence="4" type="ORF">EJ03DRAFT_218579</name>
</gene>
<dbReference type="Gene3D" id="2.130.10.10">
    <property type="entry name" value="YVTN repeat-like/Quinoprotein amine dehydrogenase"/>
    <property type="match status" value="1"/>
</dbReference>
<evidence type="ECO:0000256" key="2">
    <source>
        <dbReference type="ARBA" id="ARBA00022737"/>
    </source>
</evidence>
<dbReference type="InterPro" id="IPR001680">
    <property type="entry name" value="WD40_rpt"/>
</dbReference>
<proteinExistence type="predicted"/>
<evidence type="ECO:0000313" key="4">
    <source>
        <dbReference type="EMBL" id="KAF2765224.1"/>
    </source>
</evidence>
<dbReference type="PROSITE" id="PS50294">
    <property type="entry name" value="WD_REPEATS_REGION"/>
    <property type="match status" value="1"/>
</dbReference>
<dbReference type="PROSITE" id="PS50082">
    <property type="entry name" value="WD_REPEATS_2"/>
    <property type="match status" value="1"/>
</dbReference>
<feature type="repeat" description="WD" evidence="3">
    <location>
        <begin position="140"/>
        <end position="182"/>
    </location>
</feature>